<feature type="transmembrane region" description="Helical" evidence="1">
    <location>
        <begin position="221"/>
        <end position="242"/>
    </location>
</feature>
<evidence type="ECO:0000313" key="3">
    <source>
        <dbReference type="Proteomes" id="UP000228627"/>
    </source>
</evidence>
<evidence type="ECO:0008006" key="4">
    <source>
        <dbReference type="Google" id="ProtNLM"/>
    </source>
</evidence>
<proteinExistence type="predicted"/>
<reference evidence="3" key="1">
    <citation type="submission" date="2017-09" db="EMBL/GenBank/DDBJ databases">
        <title>Depth-based differentiation of microbial function through sediment-hosted aquifers and enrichment of novel symbionts in the deep terrestrial subsurface.</title>
        <authorList>
            <person name="Probst A.J."/>
            <person name="Ladd B."/>
            <person name="Jarett J.K."/>
            <person name="Geller-Mcgrath D.E."/>
            <person name="Sieber C.M.K."/>
            <person name="Emerson J.B."/>
            <person name="Anantharaman K."/>
            <person name="Thomas B.C."/>
            <person name="Malmstrom R."/>
            <person name="Stieglmeier M."/>
            <person name="Klingl A."/>
            <person name="Woyke T."/>
            <person name="Ryan C.M."/>
            <person name="Banfield J.F."/>
        </authorList>
    </citation>
    <scope>NUCLEOTIDE SEQUENCE [LARGE SCALE GENOMIC DNA]</scope>
</reference>
<gene>
    <name evidence="2" type="ORF">COX59_01200</name>
</gene>
<organism evidence="2 3">
    <name type="scientific">Candidatus Beckwithbacteria bacterium CG_4_10_14_0_2_um_filter_47_25</name>
    <dbReference type="NCBI Taxonomy" id="1974493"/>
    <lineage>
        <taxon>Bacteria</taxon>
        <taxon>Candidatus Beckwithiibacteriota</taxon>
    </lineage>
</organism>
<evidence type="ECO:0000313" key="2">
    <source>
        <dbReference type="EMBL" id="PJA23163.1"/>
    </source>
</evidence>
<protein>
    <recommendedName>
        <fullName evidence="4">Glycosyltransferase RgtA/B/C/D-like domain-containing protein</fullName>
    </recommendedName>
</protein>
<comment type="caution">
    <text evidence="2">The sequence shown here is derived from an EMBL/GenBank/DDBJ whole genome shotgun (WGS) entry which is preliminary data.</text>
</comment>
<feature type="transmembrane region" description="Helical" evidence="1">
    <location>
        <begin position="155"/>
        <end position="173"/>
    </location>
</feature>
<dbReference type="AlphaFoldDB" id="A0A2M7W737"/>
<dbReference type="Proteomes" id="UP000228627">
    <property type="component" value="Unassembled WGS sequence"/>
</dbReference>
<keyword evidence="1" id="KW-0472">Membrane</keyword>
<feature type="transmembrane region" description="Helical" evidence="1">
    <location>
        <begin position="193"/>
        <end position="214"/>
    </location>
</feature>
<sequence length="379" mass="43453">MWSLLTQSYWRDEAFSVLLASRKLEEIFGLVVKFDHTPPLFYYLQHGWIGLFGSGEIATRSLSVLFYGLIIYFVYQLSRSRLAALAVFLNPFLWQYALEARHYSAFTAMVLAGIYFYQAKKFSLSNFCWAAALWTHNFAWLYFLTFAALNRAKKLLPALVIGAVWLPFAWQQINSLNQGMWLGLPTGPWWWNSLKAFTVNPLLTWLLLGLLVSALVRPTKLLLVALLPPLLAYLISRLWVPVYLERYLLPTLPLVIAAGWPIFRRLGAIFVLVSALAFIQVNQETTKPAMRQAVAMIISQIQPEEIIVTEQPINYLEMYYYLQAGGLQERLYSHLYPGEDEIPYYVGTGLIKPWPEIVAVPEGRPAWLVKPDGSVLKYE</sequence>
<name>A0A2M7W737_9BACT</name>
<dbReference type="EMBL" id="PFQG01000045">
    <property type="protein sequence ID" value="PJA23163.1"/>
    <property type="molecule type" value="Genomic_DNA"/>
</dbReference>
<feature type="transmembrane region" description="Helical" evidence="1">
    <location>
        <begin position="123"/>
        <end position="143"/>
    </location>
</feature>
<feature type="transmembrane region" description="Helical" evidence="1">
    <location>
        <begin position="262"/>
        <end position="281"/>
    </location>
</feature>
<keyword evidence="1" id="KW-0812">Transmembrane</keyword>
<feature type="transmembrane region" description="Helical" evidence="1">
    <location>
        <begin position="57"/>
        <end position="75"/>
    </location>
</feature>
<accession>A0A2M7W737</accession>
<evidence type="ECO:0000256" key="1">
    <source>
        <dbReference type="SAM" id="Phobius"/>
    </source>
</evidence>
<feature type="transmembrane region" description="Helical" evidence="1">
    <location>
        <begin position="96"/>
        <end position="117"/>
    </location>
</feature>
<keyword evidence="1" id="KW-1133">Transmembrane helix</keyword>